<dbReference type="STRING" id="886293.Sinac_1685"/>
<sequence length="270" mass="28279">MSGGAKLTGKVAVVTGAAHGQGRATVLALARDGFQIVAIDVAQPLEYPGYALGTSADLDSLRAACLTLGVDCLTFTADVRDNEAISAIVAAVVERFGQIDLLFNNAGICAYGLSHELTEAAWDAMLDINLKGAWIVARHVIPQMIAQRSGVIINNSSVAGLRGMARLSHYAASKWGLVGLTKSWAIELAPHGIRVISIHPTGVNTPMNDGLAALEGATPLQIAERSAGNLLSVPWVEPEDVAEAVVFLASDRARFVTGSQFVLDAGLLTR</sequence>
<dbReference type="InterPro" id="IPR020904">
    <property type="entry name" value="Sc_DH/Rdtase_CS"/>
</dbReference>
<dbReference type="EMBL" id="CP003364">
    <property type="protein sequence ID" value="AGA26061.1"/>
    <property type="molecule type" value="Genomic_DNA"/>
</dbReference>
<dbReference type="eggNOG" id="COG1028">
    <property type="taxonomic scope" value="Bacteria"/>
</dbReference>
<dbReference type="PANTHER" id="PTHR24321">
    <property type="entry name" value="DEHYDROGENASES, SHORT CHAIN"/>
    <property type="match status" value="1"/>
</dbReference>
<dbReference type="AlphaFoldDB" id="L0DBM9"/>
<evidence type="ECO:0000256" key="1">
    <source>
        <dbReference type="ARBA" id="ARBA00006484"/>
    </source>
</evidence>
<evidence type="ECO:0000313" key="4">
    <source>
        <dbReference type="EMBL" id="AGA26061.1"/>
    </source>
</evidence>
<organism evidence="4 5">
    <name type="scientific">Singulisphaera acidiphila (strain ATCC BAA-1392 / DSM 18658 / VKM B-2454 / MOB10)</name>
    <dbReference type="NCBI Taxonomy" id="886293"/>
    <lineage>
        <taxon>Bacteria</taxon>
        <taxon>Pseudomonadati</taxon>
        <taxon>Planctomycetota</taxon>
        <taxon>Planctomycetia</taxon>
        <taxon>Isosphaerales</taxon>
        <taxon>Isosphaeraceae</taxon>
        <taxon>Singulisphaera</taxon>
    </lineage>
</organism>
<evidence type="ECO:0000256" key="2">
    <source>
        <dbReference type="ARBA" id="ARBA00023002"/>
    </source>
</evidence>
<accession>L0DBM9</accession>
<dbReference type="InterPro" id="IPR002347">
    <property type="entry name" value="SDR_fam"/>
</dbReference>
<protein>
    <submittedName>
        <fullName evidence="4">Oxidoreductase, SDR family</fullName>
    </submittedName>
</protein>
<dbReference type="SUPFAM" id="SSF51735">
    <property type="entry name" value="NAD(P)-binding Rossmann-fold domains"/>
    <property type="match status" value="1"/>
</dbReference>
<dbReference type="KEGG" id="saci:Sinac_1685"/>
<dbReference type="PRINTS" id="PR00081">
    <property type="entry name" value="GDHRDH"/>
</dbReference>
<gene>
    <name evidence="4" type="ordered locus">Sinac_1685</name>
</gene>
<evidence type="ECO:0000313" key="5">
    <source>
        <dbReference type="Proteomes" id="UP000010798"/>
    </source>
</evidence>
<name>L0DBM9_SINAD</name>
<keyword evidence="5" id="KW-1185">Reference proteome</keyword>
<reference evidence="4 5" key="1">
    <citation type="submission" date="2012-02" db="EMBL/GenBank/DDBJ databases">
        <title>Complete sequence of chromosome of Singulisphaera acidiphila DSM 18658.</title>
        <authorList>
            <consortium name="US DOE Joint Genome Institute (JGI-PGF)"/>
            <person name="Lucas S."/>
            <person name="Copeland A."/>
            <person name="Lapidus A."/>
            <person name="Glavina del Rio T."/>
            <person name="Dalin E."/>
            <person name="Tice H."/>
            <person name="Bruce D."/>
            <person name="Goodwin L."/>
            <person name="Pitluck S."/>
            <person name="Peters L."/>
            <person name="Ovchinnikova G."/>
            <person name="Chertkov O."/>
            <person name="Kyrpides N."/>
            <person name="Mavromatis K."/>
            <person name="Ivanova N."/>
            <person name="Brettin T."/>
            <person name="Detter J.C."/>
            <person name="Han C."/>
            <person name="Larimer F."/>
            <person name="Land M."/>
            <person name="Hauser L."/>
            <person name="Markowitz V."/>
            <person name="Cheng J.-F."/>
            <person name="Hugenholtz P."/>
            <person name="Woyke T."/>
            <person name="Wu D."/>
            <person name="Tindall B."/>
            <person name="Pomrenke H."/>
            <person name="Brambilla E."/>
            <person name="Klenk H.-P."/>
            <person name="Eisen J.A."/>
        </authorList>
    </citation>
    <scope>NUCLEOTIDE SEQUENCE [LARGE SCALE GENOMIC DNA]</scope>
    <source>
        <strain evidence="5">ATCC BAA-1392 / DSM 18658 / VKM B-2454 / MOB10</strain>
    </source>
</reference>
<dbReference type="Proteomes" id="UP000010798">
    <property type="component" value="Chromosome"/>
</dbReference>
<dbReference type="RefSeq" id="WP_015245230.1">
    <property type="nucleotide sequence ID" value="NC_019892.1"/>
</dbReference>
<dbReference type="CDD" id="cd05233">
    <property type="entry name" value="SDR_c"/>
    <property type="match status" value="1"/>
</dbReference>
<dbReference type="Gene3D" id="3.40.50.720">
    <property type="entry name" value="NAD(P)-binding Rossmann-like Domain"/>
    <property type="match status" value="1"/>
</dbReference>
<dbReference type="PRINTS" id="PR00080">
    <property type="entry name" value="SDRFAMILY"/>
</dbReference>
<dbReference type="InterPro" id="IPR036291">
    <property type="entry name" value="NAD(P)-bd_dom_sf"/>
</dbReference>
<dbReference type="GO" id="GO:0016491">
    <property type="term" value="F:oxidoreductase activity"/>
    <property type="evidence" value="ECO:0007669"/>
    <property type="project" value="UniProtKB-KW"/>
</dbReference>
<dbReference type="Pfam" id="PF00106">
    <property type="entry name" value="adh_short"/>
    <property type="match status" value="1"/>
</dbReference>
<dbReference type="PANTHER" id="PTHR24321:SF8">
    <property type="entry name" value="ESTRADIOL 17-BETA-DEHYDROGENASE 8-RELATED"/>
    <property type="match status" value="1"/>
</dbReference>
<dbReference type="HOGENOM" id="CLU_010194_1_3_0"/>
<dbReference type="OrthoDB" id="9803333at2"/>
<keyword evidence="2" id="KW-0560">Oxidoreductase</keyword>
<dbReference type="FunFam" id="3.40.50.720:FF:000084">
    <property type="entry name" value="Short-chain dehydrogenase reductase"/>
    <property type="match status" value="1"/>
</dbReference>
<evidence type="ECO:0000256" key="3">
    <source>
        <dbReference type="RuleBase" id="RU000363"/>
    </source>
</evidence>
<comment type="similarity">
    <text evidence="1 3">Belongs to the short-chain dehydrogenases/reductases (SDR) family.</text>
</comment>
<proteinExistence type="inferred from homology"/>
<dbReference type="PROSITE" id="PS00061">
    <property type="entry name" value="ADH_SHORT"/>
    <property type="match status" value="1"/>
</dbReference>